<proteinExistence type="predicted"/>
<keyword evidence="2" id="KW-1185">Reference proteome</keyword>
<evidence type="ECO:0008006" key="3">
    <source>
        <dbReference type="Google" id="ProtNLM"/>
    </source>
</evidence>
<dbReference type="Proteomes" id="UP000027135">
    <property type="component" value="Unassembled WGS sequence"/>
</dbReference>
<accession>A0A067R0J1</accession>
<evidence type="ECO:0000313" key="2">
    <source>
        <dbReference type="Proteomes" id="UP000027135"/>
    </source>
</evidence>
<dbReference type="AlphaFoldDB" id="A0A067R0J1"/>
<sequence>MLQAVYDTYDVEPILADVWDSPSCRFIFIGRGLRKQILEDLFIRCANHGDSSS</sequence>
<dbReference type="InParanoid" id="A0A067R0J1"/>
<dbReference type="Gene3D" id="3.30.1220.10">
    <property type="entry name" value="CobW-like, C-terminal domain"/>
    <property type="match status" value="1"/>
</dbReference>
<dbReference type="EMBL" id="KK852824">
    <property type="protein sequence ID" value="KDR15423.1"/>
    <property type="molecule type" value="Genomic_DNA"/>
</dbReference>
<name>A0A067R0J1_ZOONE</name>
<dbReference type="InterPro" id="IPR036627">
    <property type="entry name" value="CobW-likC_sf"/>
</dbReference>
<protein>
    <recommendedName>
        <fullName evidence="3">CobW C-terminal domain-containing protein</fullName>
    </recommendedName>
</protein>
<evidence type="ECO:0000313" key="1">
    <source>
        <dbReference type="EMBL" id="KDR15423.1"/>
    </source>
</evidence>
<reference evidence="1 2" key="1">
    <citation type="journal article" date="2014" name="Nat. Commun.">
        <title>Molecular traces of alternative social organization in a termite genome.</title>
        <authorList>
            <person name="Terrapon N."/>
            <person name="Li C."/>
            <person name="Robertson H.M."/>
            <person name="Ji L."/>
            <person name="Meng X."/>
            <person name="Booth W."/>
            <person name="Chen Z."/>
            <person name="Childers C.P."/>
            <person name="Glastad K.M."/>
            <person name="Gokhale K."/>
            <person name="Gowin J."/>
            <person name="Gronenberg W."/>
            <person name="Hermansen R.A."/>
            <person name="Hu H."/>
            <person name="Hunt B.G."/>
            <person name="Huylmans A.K."/>
            <person name="Khalil S.M."/>
            <person name="Mitchell R.D."/>
            <person name="Munoz-Torres M.C."/>
            <person name="Mustard J.A."/>
            <person name="Pan H."/>
            <person name="Reese J.T."/>
            <person name="Scharf M.E."/>
            <person name="Sun F."/>
            <person name="Vogel H."/>
            <person name="Xiao J."/>
            <person name="Yang W."/>
            <person name="Yang Z."/>
            <person name="Yang Z."/>
            <person name="Zhou J."/>
            <person name="Zhu J."/>
            <person name="Brent C.S."/>
            <person name="Elsik C.G."/>
            <person name="Goodisman M.A."/>
            <person name="Liberles D.A."/>
            <person name="Roe R.M."/>
            <person name="Vargo E.L."/>
            <person name="Vilcinskas A."/>
            <person name="Wang J."/>
            <person name="Bornberg-Bauer E."/>
            <person name="Korb J."/>
            <person name="Zhang G."/>
            <person name="Liebig J."/>
        </authorList>
    </citation>
    <scope>NUCLEOTIDE SEQUENCE [LARGE SCALE GENOMIC DNA]</scope>
    <source>
        <tissue evidence="1">Whole organism</tissue>
    </source>
</reference>
<gene>
    <name evidence="1" type="ORF">L798_09127</name>
</gene>
<organism evidence="1 2">
    <name type="scientific">Zootermopsis nevadensis</name>
    <name type="common">Dampwood termite</name>
    <dbReference type="NCBI Taxonomy" id="136037"/>
    <lineage>
        <taxon>Eukaryota</taxon>
        <taxon>Metazoa</taxon>
        <taxon>Ecdysozoa</taxon>
        <taxon>Arthropoda</taxon>
        <taxon>Hexapoda</taxon>
        <taxon>Insecta</taxon>
        <taxon>Pterygota</taxon>
        <taxon>Neoptera</taxon>
        <taxon>Polyneoptera</taxon>
        <taxon>Dictyoptera</taxon>
        <taxon>Blattodea</taxon>
        <taxon>Blattoidea</taxon>
        <taxon>Termitoidae</taxon>
        <taxon>Termopsidae</taxon>
        <taxon>Zootermopsis</taxon>
    </lineage>
</organism>